<dbReference type="AlphaFoldDB" id="A0A4Y2KU43"/>
<feature type="compositionally biased region" description="Basic and acidic residues" evidence="1">
    <location>
        <begin position="97"/>
        <end position="123"/>
    </location>
</feature>
<protein>
    <submittedName>
        <fullName evidence="2">Uncharacterized protein</fullName>
    </submittedName>
</protein>
<proteinExistence type="predicted"/>
<feature type="region of interest" description="Disordered" evidence="1">
    <location>
        <begin position="97"/>
        <end position="131"/>
    </location>
</feature>
<comment type="caution">
    <text evidence="2">The sequence shown here is derived from an EMBL/GenBank/DDBJ whole genome shotgun (WGS) entry which is preliminary data.</text>
</comment>
<evidence type="ECO:0000313" key="3">
    <source>
        <dbReference type="Proteomes" id="UP000499080"/>
    </source>
</evidence>
<keyword evidence="3" id="KW-1185">Reference proteome</keyword>
<evidence type="ECO:0000256" key="1">
    <source>
        <dbReference type="SAM" id="MobiDB-lite"/>
    </source>
</evidence>
<sequence>MSSFREILYEKLFESFKKSSSDKPLKDIQCKTNDVWRQYKNSPKNDEEIKELVLKRAEEEQRKAIKKKSVFLDYFIKEGSSKKVDVSTKVDGVKLTSKETSSDKRQDEVNKEKEQNSQIDTKHQNVISDGF</sequence>
<accession>A0A4Y2KU43</accession>
<reference evidence="2 3" key="1">
    <citation type="journal article" date="2019" name="Sci. Rep.">
        <title>Orb-weaving spider Araneus ventricosus genome elucidates the spidroin gene catalogue.</title>
        <authorList>
            <person name="Kono N."/>
            <person name="Nakamura H."/>
            <person name="Ohtoshi R."/>
            <person name="Moran D.A.P."/>
            <person name="Shinohara A."/>
            <person name="Yoshida Y."/>
            <person name="Fujiwara M."/>
            <person name="Mori M."/>
            <person name="Tomita M."/>
            <person name="Arakawa K."/>
        </authorList>
    </citation>
    <scope>NUCLEOTIDE SEQUENCE [LARGE SCALE GENOMIC DNA]</scope>
</reference>
<name>A0A4Y2KU43_ARAVE</name>
<dbReference type="EMBL" id="BGPR01005006">
    <property type="protein sequence ID" value="GBN05861.1"/>
    <property type="molecule type" value="Genomic_DNA"/>
</dbReference>
<dbReference type="Proteomes" id="UP000499080">
    <property type="component" value="Unassembled WGS sequence"/>
</dbReference>
<evidence type="ECO:0000313" key="2">
    <source>
        <dbReference type="EMBL" id="GBN05861.1"/>
    </source>
</evidence>
<organism evidence="2 3">
    <name type="scientific">Araneus ventricosus</name>
    <name type="common">Orbweaver spider</name>
    <name type="synonym">Epeira ventricosa</name>
    <dbReference type="NCBI Taxonomy" id="182803"/>
    <lineage>
        <taxon>Eukaryota</taxon>
        <taxon>Metazoa</taxon>
        <taxon>Ecdysozoa</taxon>
        <taxon>Arthropoda</taxon>
        <taxon>Chelicerata</taxon>
        <taxon>Arachnida</taxon>
        <taxon>Araneae</taxon>
        <taxon>Araneomorphae</taxon>
        <taxon>Entelegynae</taxon>
        <taxon>Araneoidea</taxon>
        <taxon>Araneidae</taxon>
        <taxon>Araneus</taxon>
    </lineage>
</organism>
<gene>
    <name evidence="2" type="ORF">AVEN_121117_1</name>
</gene>